<protein>
    <recommendedName>
        <fullName evidence="3">SAM domain-containing protein</fullName>
    </recommendedName>
</protein>
<gene>
    <name evidence="2" type="ORF">LGLO00237_LOCUS7179</name>
</gene>
<proteinExistence type="predicted"/>
<accession>A0A6U2ZSM1</accession>
<dbReference type="AlphaFoldDB" id="A0A6U2ZSM1"/>
<organism evidence="2">
    <name type="scientific">Lotharella globosa</name>
    <dbReference type="NCBI Taxonomy" id="91324"/>
    <lineage>
        <taxon>Eukaryota</taxon>
        <taxon>Sar</taxon>
        <taxon>Rhizaria</taxon>
        <taxon>Cercozoa</taxon>
        <taxon>Chlorarachniophyceae</taxon>
        <taxon>Lotharella</taxon>
    </lineage>
</organism>
<dbReference type="EMBL" id="HBIV01009479">
    <property type="protein sequence ID" value="CAE0654945.1"/>
    <property type="molecule type" value="Transcribed_RNA"/>
</dbReference>
<evidence type="ECO:0000313" key="2">
    <source>
        <dbReference type="EMBL" id="CAE0654945.1"/>
    </source>
</evidence>
<sequence length="171" mass="18700">MKNKNFNVLTSKPPPDYELMIVGGSKVKAVLKKPYVNLGCYETVEQAARDLAKVGQEFGVCVPVEAILKNKAKARLPELKESTPSKGRKKQTSGLGAAKGEVKRNDDDLVAFLDALSRKLRRRVLPAIRGADLSLNLLQHCDLQEIGLRSSDAKIIRAALNKKYGPNSSNS</sequence>
<feature type="region of interest" description="Disordered" evidence="1">
    <location>
        <begin position="76"/>
        <end position="99"/>
    </location>
</feature>
<evidence type="ECO:0008006" key="3">
    <source>
        <dbReference type="Google" id="ProtNLM"/>
    </source>
</evidence>
<evidence type="ECO:0000256" key="1">
    <source>
        <dbReference type="SAM" id="MobiDB-lite"/>
    </source>
</evidence>
<name>A0A6U2ZSM1_9EUKA</name>
<reference evidence="2" key="1">
    <citation type="submission" date="2021-01" db="EMBL/GenBank/DDBJ databases">
        <authorList>
            <person name="Corre E."/>
            <person name="Pelletier E."/>
            <person name="Niang G."/>
            <person name="Scheremetjew M."/>
            <person name="Finn R."/>
            <person name="Kale V."/>
            <person name="Holt S."/>
            <person name="Cochrane G."/>
            <person name="Meng A."/>
            <person name="Brown T."/>
            <person name="Cohen L."/>
        </authorList>
    </citation>
    <scope>NUCLEOTIDE SEQUENCE</scope>
    <source>
        <strain evidence="2">CCCM811</strain>
    </source>
</reference>